<dbReference type="RefSeq" id="WP_197532369.1">
    <property type="nucleotide sequence ID" value="NZ_SJPP01000001.1"/>
</dbReference>
<keyword evidence="1 4" id="KW-0808">Transferase</keyword>
<dbReference type="InterPro" id="IPR000863">
    <property type="entry name" value="Sulfotransferase_dom"/>
</dbReference>
<feature type="domain" description="Sulfotransferase" evidence="3">
    <location>
        <begin position="4"/>
        <end position="183"/>
    </location>
</feature>
<dbReference type="Pfam" id="PF00685">
    <property type="entry name" value="Sulfotransfer_1"/>
    <property type="match status" value="1"/>
</dbReference>
<organism evidence="4 5">
    <name type="scientific">Symmachiella macrocystis</name>
    <dbReference type="NCBI Taxonomy" id="2527985"/>
    <lineage>
        <taxon>Bacteria</taxon>
        <taxon>Pseudomonadati</taxon>
        <taxon>Planctomycetota</taxon>
        <taxon>Planctomycetia</taxon>
        <taxon>Planctomycetales</taxon>
        <taxon>Planctomycetaceae</taxon>
        <taxon>Symmachiella</taxon>
    </lineage>
</organism>
<sequence>MQLDFLIPGFSKCGTTSLCKFLMQHPQIYIPQVKEPNYFAHRYGMGWDWYQKLFEPAKPGQMCGDGSTCYTSSEYEYRAYQRALDRFPDMKVILIARDPIGRLESSFRYMHHIGHKWKAWASDCIGETLKTLPNMMRDTMYWQRLICLRSYFPDERIHILFLEDFNADSAGELAKCCRFLGVSDDFQFEGLDHVYNSGSRTLKDTPGMRWLRQAPITGSICNLIPTRYQNLIGMKLGLRKGFTGPVTWNQQSLDWVLERIAEDSQRFLEYAGKAPGFWSLQPEALETAQNEPGNVNRKFAA</sequence>
<gene>
    <name evidence="4" type="ORF">CA54_22430</name>
</gene>
<protein>
    <submittedName>
        <fullName evidence="4">Sulfotransferase domain protein</fullName>
    </submittedName>
</protein>
<comment type="caution">
    <text evidence="4">The sequence shown here is derived from an EMBL/GenBank/DDBJ whole genome shotgun (WGS) entry which is preliminary data.</text>
</comment>
<evidence type="ECO:0000313" key="5">
    <source>
        <dbReference type="Proteomes" id="UP000320735"/>
    </source>
</evidence>
<dbReference type="SUPFAM" id="SSF52540">
    <property type="entry name" value="P-loop containing nucleoside triphosphate hydrolases"/>
    <property type="match status" value="1"/>
</dbReference>
<dbReference type="EMBL" id="SJPP01000001">
    <property type="protein sequence ID" value="TWU13408.1"/>
    <property type="molecule type" value="Genomic_DNA"/>
</dbReference>
<dbReference type="PANTHER" id="PTHR10605:SF56">
    <property type="entry name" value="BIFUNCTIONAL HEPARAN SULFATE N-DEACETYLASE_N-SULFOTRANSFERASE"/>
    <property type="match status" value="1"/>
</dbReference>
<proteinExistence type="predicted"/>
<dbReference type="Gene3D" id="3.40.50.300">
    <property type="entry name" value="P-loop containing nucleotide triphosphate hydrolases"/>
    <property type="match status" value="1"/>
</dbReference>
<dbReference type="AlphaFoldDB" id="A0A5C6BMW4"/>
<evidence type="ECO:0000256" key="2">
    <source>
        <dbReference type="ARBA" id="ARBA00023180"/>
    </source>
</evidence>
<dbReference type="PANTHER" id="PTHR10605">
    <property type="entry name" value="HEPARAN SULFATE SULFOTRANSFERASE"/>
    <property type="match status" value="1"/>
</dbReference>
<evidence type="ECO:0000313" key="4">
    <source>
        <dbReference type="EMBL" id="TWU13408.1"/>
    </source>
</evidence>
<keyword evidence="2" id="KW-0325">Glycoprotein</keyword>
<dbReference type="InterPro" id="IPR037359">
    <property type="entry name" value="NST/OST"/>
</dbReference>
<dbReference type="InterPro" id="IPR027417">
    <property type="entry name" value="P-loop_NTPase"/>
</dbReference>
<reference evidence="4 5" key="1">
    <citation type="submission" date="2019-02" db="EMBL/GenBank/DDBJ databases">
        <title>Deep-cultivation of Planctomycetes and their phenomic and genomic characterization uncovers novel biology.</title>
        <authorList>
            <person name="Wiegand S."/>
            <person name="Jogler M."/>
            <person name="Boedeker C."/>
            <person name="Pinto D."/>
            <person name="Vollmers J."/>
            <person name="Rivas-Marin E."/>
            <person name="Kohn T."/>
            <person name="Peeters S.H."/>
            <person name="Heuer A."/>
            <person name="Rast P."/>
            <person name="Oberbeckmann S."/>
            <person name="Bunk B."/>
            <person name="Jeske O."/>
            <person name="Meyerdierks A."/>
            <person name="Storesund J.E."/>
            <person name="Kallscheuer N."/>
            <person name="Luecker S."/>
            <person name="Lage O.M."/>
            <person name="Pohl T."/>
            <person name="Merkel B.J."/>
            <person name="Hornburger P."/>
            <person name="Mueller R.-W."/>
            <person name="Bruemmer F."/>
            <person name="Labrenz M."/>
            <person name="Spormann A.M."/>
            <person name="Op Den Camp H."/>
            <person name="Overmann J."/>
            <person name="Amann R."/>
            <person name="Jetten M.S.M."/>
            <person name="Mascher T."/>
            <person name="Medema M.H."/>
            <person name="Devos D.P."/>
            <person name="Kaster A.-K."/>
            <person name="Ovreas L."/>
            <person name="Rohde M."/>
            <person name="Galperin M.Y."/>
            <person name="Jogler C."/>
        </authorList>
    </citation>
    <scope>NUCLEOTIDE SEQUENCE [LARGE SCALE GENOMIC DNA]</scope>
    <source>
        <strain evidence="4 5">CA54</strain>
    </source>
</reference>
<dbReference type="GO" id="GO:0008146">
    <property type="term" value="F:sulfotransferase activity"/>
    <property type="evidence" value="ECO:0007669"/>
    <property type="project" value="InterPro"/>
</dbReference>
<evidence type="ECO:0000256" key="1">
    <source>
        <dbReference type="ARBA" id="ARBA00022679"/>
    </source>
</evidence>
<name>A0A5C6BMW4_9PLAN</name>
<dbReference type="Proteomes" id="UP000320735">
    <property type="component" value="Unassembled WGS sequence"/>
</dbReference>
<evidence type="ECO:0000259" key="3">
    <source>
        <dbReference type="Pfam" id="PF00685"/>
    </source>
</evidence>
<accession>A0A5C6BMW4</accession>
<keyword evidence="5" id="KW-1185">Reference proteome</keyword>